<accession>A0A9P4QGN6</accession>
<feature type="compositionally biased region" description="Polar residues" evidence="1">
    <location>
        <begin position="91"/>
        <end position="101"/>
    </location>
</feature>
<sequence>MAYYQQTGPTMAMPLPQDFQAPFMSQQTFHQHLPNQRSYAQSPYSYYQSPIPQQPVQQPQRYPHQRHNQQFPAYKPYAQHQQHFQRSHQFNSPPDATTASTVAPPLPAKEPLNVQTSWQASNQTDEEVPPTLPPRPAAPAIAPDPLPPHSNPQKLSPTQSAAFEGPAPIPSMKLGRDSISDANGSAAIFTIVRDAVHVPSFLSTKPLLTITRTATLTPVGTIRFHTMDNSTCDISLTGGSQTRLKEDGWIHFRWALKPNTPSTDGQTWYFKKSKPDIVLEDAKKHGNVIARLSGDSLRFEKGGLGQAELDVVVLGFVALAEAARRSGKVGELAESIGDLPSSVDVSGGGGIS</sequence>
<name>A0A9P4QGN6_9PEZI</name>
<feature type="compositionally biased region" description="Low complexity" evidence="1">
    <location>
        <begin position="79"/>
        <end position="90"/>
    </location>
</feature>
<dbReference type="Proteomes" id="UP000799441">
    <property type="component" value="Unassembled WGS sequence"/>
</dbReference>
<dbReference type="OrthoDB" id="3644557at2759"/>
<evidence type="ECO:0000313" key="3">
    <source>
        <dbReference type="Proteomes" id="UP000799441"/>
    </source>
</evidence>
<feature type="compositionally biased region" description="Pro residues" evidence="1">
    <location>
        <begin position="130"/>
        <end position="150"/>
    </location>
</feature>
<evidence type="ECO:0000313" key="2">
    <source>
        <dbReference type="EMBL" id="KAF2724566.1"/>
    </source>
</evidence>
<protein>
    <submittedName>
        <fullName evidence="2">Uncharacterized protein</fullName>
    </submittedName>
</protein>
<reference evidence="2" key="1">
    <citation type="journal article" date="2020" name="Stud. Mycol.">
        <title>101 Dothideomycetes genomes: a test case for predicting lifestyles and emergence of pathogens.</title>
        <authorList>
            <person name="Haridas S."/>
            <person name="Albert R."/>
            <person name="Binder M."/>
            <person name="Bloem J."/>
            <person name="Labutti K."/>
            <person name="Salamov A."/>
            <person name="Andreopoulos B."/>
            <person name="Baker S."/>
            <person name="Barry K."/>
            <person name="Bills G."/>
            <person name="Bluhm B."/>
            <person name="Cannon C."/>
            <person name="Castanera R."/>
            <person name="Culley D."/>
            <person name="Daum C."/>
            <person name="Ezra D."/>
            <person name="Gonzalez J."/>
            <person name="Henrissat B."/>
            <person name="Kuo A."/>
            <person name="Liang C."/>
            <person name="Lipzen A."/>
            <person name="Lutzoni F."/>
            <person name="Magnuson J."/>
            <person name="Mondo S."/>
            <person name="Nolan M."/>
            <person name="Ohm R."/>
            <person name="Pangilinan J."/>
            <person name="Park H.-J."/>
            <person name="Ramirez L."/>
            <person name="Alfaro M."/>
            <person name="Sun H."/>
            <person name="Tritt A."/>
            <person name="Yoshinaga Y."/>
            <person name="Zwiers L.-H."/>
            <person name="Turgeon B."/>
            <person name="Goodwin S."/>
            <person name="Spatafora J."/>
            <person name="Crous P."/>
            <person name="Grigoriev I."/>
        </authorList>
    </citation>
    <scope>NUCLEOTIDE SEQUENCE</scope>
    <source>
        <strain evidence="2">CBS 116435</strain>
    </source>
</reference>
<feature type="compositionally biased region" description="Polar residues" evidence="1">
    <location>
        <begin position="113"/>
        <end position="123"/>
    </location>
</feature>
<gene>
    <name evidence="2" type="ORF">K431DRAFT_281994</name>
</gene>
<organism evidence="2 3">
    <name type="scientific">Polychaeton citri CBS 116435</name>
    <dbReference type="NCBI Taxonomy" id="1314669"/>
    <lineage>
        <taxon>Eukaryota</taxon>
        <taxon>Fungi</taxon>
        <taxon>Dikarya</taxon>
        <taxon>Ascomycota</taxon>
        <taxon>Pezizomycotina</taxon>
        <taxon>Dothideomycetes</taxon>
        <taxon>Dothideomycetidae</taxon>
        <taxon>Capnodiales</taxon>
        <taxon>Capnodiaceae</taxon>
        <taxon>Polychaeton</taxon>
    </lineage>
</organism>
<evidence type="ECO:0000256" key="1">
    <source>
        <dbReference type="SAM" id="MobiDB-lite"/>
    </source>
</evidence>
<feature type="compositionally biased region" description="Polar residues" evidence="1">
    <location>
        <begin position="151"/>
        <end position="161"/>
    </location>
</feature>
<feature type="compositionally biased region" description="Low complexity" evidence="1">
    <location>
        <begin position="45"/>
        <end position="62"/>
    </location>
</feature>
<feature type="region of interest" description="Disordered" evidence="1">
    <location>
        <begin position="45"/>
        <end position="176"/>
    </location>
</feature>
<dbReference type="AlphaFoldDB" id="A0A9P4QGN6"/>
<keyword evidence="3" id="KW-1185">Reference proteome</keyword>
<dbReference type="EMBL" id="MU003771">
    <property type="protein sequence ID" value="KAF2724566.1"/>
    <property type="molecule type" value="Genomic_DNA"/>
</dbReference>
<comment type="caution">
    <text evidence="2">The sequence shown here is derived from an EMBL/GenBank/DDBJ whole genome shotgun (WGS) entry which is preliminary data.</text>
</comment>
<proteinExistence type="predicted"/>